<feature type="compositionally biased region" description="Basic residues" evidence="1">
    <location>
        <begin position="199"/>
        <end position="220"/>
    </location>
</feature>
<sequence>MAQVLKPRPAQTAGPARSAHGLPSAGTMSSWQQAVSADLYKGKKRVLTVALSGNQQKNLRTGRDDADIPSWSCAACSSEVPGVYNRCDKCGLLRPDERASRMELRKKDGVIGKGGGFFEAPSADDRRRDWNSDDEEYDEFGRKKRRTRALRCRALCGRELRSGPGTTGRSGAEASRDENPRAGSEAATSDRQRAALARLRQRGRGGRKSRSRSRSHSPRQ</sequence>
<proteinExistence type="predicted"/>
<gene>
    <name evidence="2" type="ORF">AMON00008_LOCUS31832</name>
</gene>
<feature type="region of interest" description="Disordered" evidence="1">
    <location>
        <begin position="159"/>
        <end position="220"/>
    </location>
</feature>
<reference evidence="2" key="1">
    <citation type="submission" date="2021-01" db="EMBL/GenBank/DDBJ databases">
        <authorList>
            <person name="Corre E."/>
            <person name="Pelletier E."/>
            <person name="Niang G."/>
            <person name="Scheremetjew M."/>
            <person name="Finn R."/>
            <person name="Kale V."/>
            <person name="Holt S."/>
            <person name="Cochrane G."/>
            <person name="Meng A."/>
            <person name="Brown T."/>
            <person name="Cohen L."/>
        </authorList>
    </citation>
    <scope>NUCLEOTIDE SEQUENCE</scope>
    <source>
        <strain evidence="2">CCMP3105</strain>
    </source>
</reference>
<feature type="region of interest" description="Disordered" evidence="1">
    <location>
        <begin position="1"/>
        <end position="28"/>
    </location>
</feature>
<protein>
    <recommendedName>
        <fullName evidence="3">RanBP2-type domain-containing protein</fullName>
    </recommendedName>
</protein>
<evidence type="ECO:0000313" key="2">
    <source>
        <dbReference type="EMBL" id="CAE4606914.1"/>
    </source>
</evidence>
<dbReference type="AlphaFoldDB" id="A0A7S4V4B4"/>
<evidence type="ECO:0000256" key="1">
    <source>
        <dbReference type="SAM" id="MobiDB-lite"/>
    </source>
</evidence>
<name>A0A7S4V4B4_9DINO</name>
<feature type="region of interest" description="Disordered" evidence="1">
    <location>
        <begin position="113"/>
        <end position="145"/>
    </location>
</feature>
<accession>A0A7S4V4B4</accession>
<organism evidence="2">
    <name type="scientific">Alexandrium monilatum</name>
    <dbReference type="NCBI Taxonomy" id="311494"/>
    <lineage>
        <taxon>Eukaryota</taxon>
        <taxon>Sar</taxon>
        <taxon>Alveolata</taxon>
        <taxon>Dinophyceae</taxon>
        <taxon>Gonyaulacales</taxon>
        <taxon>Pyrocystaceae</taxon>
        <taxon>Alexandrium</taxon>
    </lineage>
</organism>
<dbReference type="EMBL" id="HBNR01045743">
    <property type="protein sequence ID" value="CAE4606914.1"/>
    <property type="molecule type" value="Transcribed_RNA"/>
</dbReference>
<evidence type="ECO:0008006" key="3">
    <source>
        <dbReference type="Google" id="ProtNLM"/>
    </source>
</evidence>